<evidence type="ECO:0000313" key="1">
    <source>
        <dbReference type="EMBL" id="SDO63664.1"/>
    </source>
</evidence>
<accession>A0A1H0L5Y0</accession>
<protein>
    <submittedName>
        <fullName evidence="1">Uncharacterized protein</fullName>
    </submittedName>
</protein>
<proteinExistence type="predicted"/>
<dbReference type="OrthoDB" id="6737158at2"/>
<dbReference type="GeneID" id="300934327"/>
<name>A0A1H0L5Y0_9GAMM</name>
<reference evidence="2" key="1">
    <citation type="submission" date="2016-10" db="EMBL/GenBank/DDBJ databases">
        <authorList>
            <person name="Varghese N."/>
            <person name="Submissions S."/>
        </authorList>
    </citation>
    <scope>NUCLEOTIDE SEQUENCE [LARGE SCALE GENOMIC DNA]</scope>
    <source>
        <strain evidence="2">JCM 18416</strain>
    </source>
</reference>
<keyword evidence="2" id="KW-1185">Reference proteome</keyword>
<evidence type="ECO:0000313" key="2">
    <source>
        <dbReference type="Proteomes" id="UP000199460"/>
    </source>
</evidence>
<dbReference type="EMBL" id="FNJJ01000001">
    <property type="protein sequence ID" value="SDO63664.1"/>
    <property type="molecule type" value="Genomic_DNA"/>
</dbReference>
<sequence>MEYCTRVKKQKLIIATAKATKLDTVKTETILDFLTFKGKETDLWCHPLVETEPGKYCMLTSALSSPVLTRVVENWLTALKIEMTEKGYQYEKTSLDELNSHLENNPLVQNYEKATTKIIKVNGTKEEIDIIFRVGSSVLIGEAKSIVTTDSPISYYRAIKTLEGAAEQVKRKTEFVKQNLEEIFKKLDWKTDHKDINTIIPFIINSNKIYSGFSIKDVPIVDDKIICRYFESGEFPIFSIPENKKMRHIAWFDIYKTEQELESNIGKYLESPPQILADQKNFEYKTAQIPCINEDSYKLAYTRLMPKTFDIESILKKQHPFEIKKIDNIEEYISQVQAII</sequence>
<dbReference type="AlphaFoldDB" id="A0A1H0L5Y0"/>
<dbReference type="Proteomes" id="UP000199460">
    <property type="component" value="Unassembled WGS sequence"/>
</dbReference>
<dbReference type="RefSeq" id="WP_139205524.1">
    <property type="nucleotide sequence ID" value="NZ_FNJJ01000001.1"/>
</dbReference>
<organism evidence="1 2">
    <name type="scientific">Ectopseudomonas guguanensis</name>
    <dbReference type="NCBI Taxonomy" id="1198456"/>
    <lineage>
        <taxon>Bacteria</taxon>
        <taxon>Pseudomonadati</taxon>
        <taxon>Pseudomonadota</taxon>
        <taxon>Gammaproteobacteria</taxon>
        <taxon>Pseudomonadales</taxon>
        <taxon>Pseudomonadaceae</taxon>
        <taxon>Ectopseudomonas</taxon>
    </lineage>
</organism>
<gene>
    <name evidence="1" type="ORF">SAMN05216213_101485</name>
</gene>